<dbReference type="AlphaFoldDB" id="A0A7Y7XC59"/>
<dbReference type="EMBL" id="JACAQB010000006">
    <property type="protein sequence ID" value="NWB97087.1"/>
    <property type="molecule type" value="Genomic_DNA"/>
</dbReference>
<dbReference type="Proteomes" id="UP000539985">
    <property type="component" value="Unassembled WGS sequence"/>
</dbReference>
<comment type="caution">
    <text evidence="1">The sequence shown here is derived from an EMBL/GenBank/DDBJ whole genome shotgun (WGS) entry which is preliminary data.</text>
</comment>
<sequence length="46" mass="5187">MSVRHWLSSVCLLTAIAVLWGCNGNYRFDDEAYRPLGDATAVDRRS</sequence>
<name>A0A7Y7XC59_9PSED</name>
<evidence type="ECO:0000313" key="2">
    <source>
        <dbReference type="Proteomes" id="UP000539985"/>
    </source>
</evidence>
<gene>
    <name evidence="1" type="ORF">HX882_14400</name>
</gene>
<proteinExistence type="predicted"/>
<evidence type="ECO:0000313" key="1">
    <source>
        <dbReference type="EMBL" id="NWB97087.1"/>
    </source>
</evidence>
<protein>
    <submittedName>
        <fullName evidence="1">Type VI secretion protein</fullName>
    </submittedName>
</protein>
<dbReference type="RefSeq" id="WP_177102583.1">
    <property type="nucleotide sequence ID" value="NZ_JACAQB010000006.1"/>
</dbReference>
<organism evidence="1 2">
    <name type="scientific">Pseudomonas gingeri</name>
    <dbReference type="NCBI Taxonomy" id="117681"/>
    <lineage>
        <taxon>Bacteria</taxon>
        <taxon>Pseudomonadati</taxon>
        <taxon>Pseudomonadota</taxon>
        <taxon>Gammaproteobacteria</taxon>
        <taxon>Pseudomonadales</taxon>
        <taxon>Pseudomonadaceae</taxon>
        <taxon>Pseudomonas</taxon>
    </lineage>
</organism>
<reference evidence="1 2" key="1">
    <citation type="submission" date="2020-04" db="EMBL/GenBank/DDBJ databases">
        <title>Molecular characterization of pseudomonads from Agaricus bisporus reveal novel blotch 2 pathogens in Western Europe.</title>
        <authorList>
            <person name="Taparia T."/>
            <person name="Krijger M."/>
            <person name="Haynes E."/>
            <person name="Elpinstone J.G."/>
            <person name="Noble R."/>
            <person name="Van Der Wolf J."/>
        </authorList>
    </citation>
    <scope>NUCLEOTIDE SEQUENCE [LARGE SCALE GENOMIC DNA]</scope>
    <source>
        <strain evidence="1 2">H7001</strain>
    </source>
</reference>
<accession>A0A7Y7XC59</accession>